<dbReference type="InterPro" id="IPR014017">
    <property type="entry name" value="DNA_helicase_UvrD-like_C"/>
</dbReference>
<feature type="domain" description="UvrD-like helicase ATP-binding" evidence="11">
    <location>
        <begin position="7"/>
        <end position="286"/>
    </location>
</feature>
<evidence type="ECO:0000256" key="1">
    <source>
        <dbReference type="ARBA" id="ARBA00009922"/>
    </source>
</evidence>
<organism evidence="13 14">
    <name type="scientific">Candidatus Auribacter fodinae</name>
    <dbReference type="NCBI Taxonomy" id="2093366"/>
    <lineage>
        <taxon>Bacteria</taxon>
        <taxon>Pseudomonadati</taxon>
        <taxon>Candidatus Auribacterota</taxon>
        <taxon>Candidatus Auribacteria</taxon>
        <taxon>Candidatus Auribacterales</taxon>
        <taxon>Candidatus Auribacteraceae</taxon>
        <taxon>Candidatus Auribacter</taxon>
    </lineage>
</organism>
<protein>
    <recommendedName>
        <fullName evidence="8">DNA 3'-5' helicase</fullName>
        <ecNumber evidence="8">5.6.2.4</ecNumber>
    </recommendedName>
</protein>
<dbReference type="Pfam" id="PF13361">
    <property type="entry name" value="UvrD_C"/>
    <property type="match status" value="1"/>
</dbReference>
<dbReference type="InterPro" id="IPR014016">
    <property type="entry name" value="UvrD-like_ATP-bd"/>
</dbReference>
<evidence type="ECO:0000256" key="3">
    <source>
        <dbReference type="ARBA" id="ARBA00022801"/>
    </source>
</evidence>
<evidence type="ECO:0000256" key="8">
    <source>
        <dbReference type="ARBA" id="ARBA00034808"/>
    </source>
</evidence>
<dbReference type="CDD" id="cd18807">
    <property type="entry name" value="SF1_C_UvrD"/>
    <property type="match status" value="1"/>
</dbReference>
<evidence type="ECO:0000256" key="7">
    <source>
        <dbReference type="ARBA" id="ARBA00034617"/>
    </source>
</evidence>
<feature type="domain" description="UvrD-like helicase C-terminal" evidence="12">
    <location>
        <begin position="287"/>
        <end position="570"/>
    </location>
</feature>
<keyword evidence="3 10" id="KW-0378">Hydrolase</keyword>
<dbReference type="EC" id="5.6.2.4" evidence="8"/>
<dbReference type="GO" id="GO:0000725">
    <property type="term" value="P:recombinational repair"/>
    <property type="evidence" value="ECO:0007669"/>
    <property type="project" value="TreeGrafter"/>
</dbReference>
<comment type="catalytic activity">
    <reaction evidence="7">
        <text>Couples ATP hydrolysis with the unwinding of duplex DNA by translocating in the 3'-5' direction.</text>
        <dbReference type="EC" id="5.6.2.4"/>
    </reaction>
</comment>
<dbReference type="InterPro" id="IPR027417">
    <property type="entry name" value="P-loop_NTPase"/>
</dbReference>
<evidence type="ECO:0000259" key="11">
    <source>
        <dbReference type="PROSITE" id="PS51198"/>
    </source>
</evidence>
<comment type="similarity">
    <text evidence="1">Belongs to the helicase family. UvrD subfamily.</text>
</comment>
<dbReference type="GO" id="GO:0003677">
    <property type="term" value="F:DNA binding"/>
    <property type="evidence" value="ECO:0007669"/>
    <property type="project" value="InterPro"/>
</dbReference>
<comment type="catalytic activity">
    <reaction evidence="9">
        <text>ATP + H2O = ADP + phosphate + H(+)</text>
        <dbReference type="Rhea" id="RHEA:13065"/>
        <dbReference type="ChEBI" id="CHEBI:15377"/>
        <dbReference type="ChEBI" id="CHEBI:15378"/>
        <dbReference type="ChEBI" id="CHEBI:30616"/>
        <dbReference type="ChEBI" id="CHEBI:43474"/>
        <dbReference type="ChEBI" id="CHEBI:456216"/>
        <dbReference type="EC" id="5.6.2.4"/>
    </reaction>
</comment>
<dbReference type="GO" id="GO:0005524">
    <property type="term" value="F:ATP binding"/>
    <property type="evidence" value="ECO:0007669"/>
    <property type="project" value="UniProtKB-UniRule"/>
</dbReference>
<dbReference type="Gene3D" id="3.40.50.300">
    <property type="entry name" value="P-loop containing nucleotide triphosphate hydrolases"/>
    <property type="match status" value="2"/>
</dbReference>
<keyword evidence="6" id="KW-0413">Isomerase</keyword>
<dbReference type="GO" id="GO:0016887">
    <property type="term" value="F:ATP hydrolysis activity"/>
    <property type="evidence" value="ECO:0007669"/>
    <property type="project" value="RHEA"/>
</dbReference>
<dbReference type="GO" id="GO:0043138">
    <property type="term" value="F:3'-5' DNA helicase activity"/>
    <property type="evidence" value="ECO:0007669"/>
    <property type="project" value="UniProtKB-EC"/>
</dbReference>
<sequence length="677" mass="78523">MFKNLDSQLNPEQYKAVTTINGPLLVLAGAGTGKTRVITFRIAYMISERIPAKKILAVTFTNKAAKEMRERIGKLLPNKTAKPHISTFHSLGLHILRQDIQHLGYRPNFSIYDEADQQAMMKNIVHDVWPHLIDKIDIPAVKTAISKYKESFIDPKEAENKAATPVELVNATIYREYELRLKHFNAVDFDDLIILPLRLFSEHPVILEKFQDQFHYIMIDEFQDTNYPQFRFTQQIASKYNNICVVGDDDQSIYGWRGADYKNILEFDRHFPNTTVIKLEQNYRSTMSILEAANSVIKNNLMRRQKKLWSNKQNNKKLTLLTYATAREEAESVVQHIIDQKLRKNFAFKDFAILMRTAHQSRLFEEQLRKSRIAYAMIGGTRFFDRKEVKDIVSYLKLLMNPNDEVSLMRIINTPPRGIGLTTLAALNDYCKKTKSSLMDALKKAETLPELNKRSVIAIQEFLDIIAKYRSRVDDSSCNLAELLVEFIKDIKYEKEVARVSEDRDEISSRMVNVYDFIDDVRYFQSKDDNDKSLRNYLSSITLNPANDKNQEDEQKKDELTLITIHSCKGLEFPIVYLVGMEEGKFPHSRSIQENEGDISEERRLCYVGITRAKDELYLSYALGRNKYGDIEPAYPSRFLKEIPEHLIESDDLSVSEEDESKIAEFYLQKMKNIVNS</sequence>
<evidence type="ECO:0000313" key="13">
    <source>
        <dbReference type="EMBL" id="RJP59158.1"/>
    </source>
</evidence>
<dbReference type="PANTHER" id="PTHR11070">
    <property type="entry name" value="UVRD / RECB / PCRA DNA HELICASE FAMILY MEMBER"/>
    <property type="match status" value="1"/>
</dbReference>
<evidence type="ECO:0000256" key="6">
    <source>
        <dbReference type="ARBA" id="ARBA00023235"/>
    </source>
</evidence>
<dbReference type="InterPro" id="IPR000212">
    <property type="entry name" value="DNA_helicase_UvrD/REP"/>
</dbReference>
<keyword evidence="5 10" id="KW-0067">ATP-binding</keyword>
<keyword evidence="2 10" id="KW-0547">Nucleotide-binding</keyword>
<evidence type="ECO:0000256" key="9">
    <source>
        <dbReference type="ARBA" id="ARBA00048988"/>
    </source>
</evidence>
<dbReference type="GO" id="GO:0005829">
    <property type="term" value="C:cytosol"/>
    <property type="evidence" value="ECO:0007669"/>
    <property type="project" value="TreeGrafter"/>
</dbReference>
<dbReference type="PANTHER" id="PTHR11070:SF64">
    <property type="entry name" value="ATP-DEPENDENT DNA HELICASE REP"/>
    <property type="match status" value="1"/>
</dbReference>
<dbReference type="AlphaFoldDB" id="A0A3A4RA16"/>
<comment type="caution">
    <text evidence="13">The sequence shown here is derived from an EMBL/GenBank/DDBJ whole genome shotgun (WGS) entry which is preliminary data.</text>
</comment>
<evidence type="ECO:0000256" key="4">
    <source>
        <dbReference type="ARBA" id="ARBA00022806"/>
    </source>
</evidence>
<feature type="binding site" evidence="10">
    <location>
        <begin position="28"/>
        <end position="35"/>
    </location>
    <ligand>
        <name>ATP</name>
        <dbReference type="ChEBI" id="CHEBI:30616"/>
    </ligand>
</feature>
<evidence type="ECO:0000259" key="12">
    <source>
        <dbReference type="PROSITE" id="PS51217"/>
    </source>
</evidence>
<dbReference type="SUPFAM" id="SSF52540">
    <property type="entry name" value="P-loop containing nucleoside triphosphate hydrolases"/>
    <property type="match status" value="1"/>
</dbReference>
<name>A0A3A4RA16_9BACT</name>
<dbReference type="InterPro" id="IPR013986">
    <property type="entry name" value="DExx_box_DNA_helicase_dom_sf"/>
</dbReference>
<proteinExistence type="inferred from homology"/>
<evidence type="ECO:0000313" key="14">
    <source>
        <dbReference type="Proteomes" id="UP000266426"/>
    </source>
</evidence>
<dbReference type="EMBL" id="QZJZ01000054">
    <property type="protein sequence ID" value="RJP59158.1"/>
    <property type="molecule type" value="Genomic_DNA"/>
</dbReference>
<evidence type="ECO:0000256" key="10">
    <source>
        <dbReference type="PROSITE-ProRule" id="PRU00560"/>
    </source>
</evidence>
<dbReference type="Pfam" id="PF00580">
    <property type="entry name" value="UvrD-helicase"/>
    <property type="match status" value="1"/>
</dbReference>
<dbReference type="PROSITE" id="PS51198">
    <property type="entry name" value="UVRD_HELICASE_ATP_BIND"/>
    <property type="match status" value="1"/>
</dbReference>
<keyword evidence="4 10" id="KW-0347">Helicase</keyword>
<gene>
    <name evidence="13" type="ORF">C4541_06625</name>
</gene>
<dbReference type="Gene3D" id="1.10.10.160">
    <property type="match status" value="1"/>
</dbReference>
<evidence type="ECO:0000256" key="5">
    <source>
        <dbReference type="ARBA" id="ARBA00022840"/>
    </source>
</evidence>
<dbReference type="CDD" id="cd17932">
    <property type="entry name" value="DEXQc_UvrD"/>
    <property type="match status" value="1"/>
</dbReference>
<accession>A0A3A4RA16</accession>
<dbReference type="Gene3D" id="1.10.486.10">
    <property type="entry name" value="PCRA, domain 4"/>
    <property type="match status" value="1"/>
</dbReference>
<reference evidence="13 14" key="1">
    <citation type="journal article" date="2017" name="ISME J.">
        <title>Energy and carbon metabolisms in a deep terrestrial subsurface fluid microbial community.</title>
        <authorList>
            <person name="Momper L."/>
            <person name="Jungbluth S.P."/>
            <person name="Lee M.D."/>
            <person name="Amend J.P."/>
        </authorList>
    </citation>
    <scope>NUCLEOTIDE SEQUENCE [LARGE SCALE GENOMIC DNA]</scope>
    <source>
        <strain evidence="13">SURF_26</strain>
    </source>
</reference>
<evidence type="ECO:0000256" key="2">
    <source>
        <dbReference type="ARBA" id="ARBA00022741"/>
    </source>
</evidence>
<dbReference type="PROSITE" id="PS51217">
    <property type="entry name" value="UVRD_HELICASE_CTER"/>
    <property type="match status" value="1"/>
</dbReference>
<dbReference type="Proteomes" id="UP000266426">
    <property type="component" value="Unassembled WGS sequence"/>
</dbReference>